<keyword evidence="7" id="KW-0472">Membrane</keyword>
<feature type="compositionally biased region" description="Low complexity" evidence="8">
    <location>
        <begin position="35"/>
        <end position="47"/>
    </location>
</feature>
<dbReference type="PANTHER" id="PTHR10844:SF19">
    <property type="entry name" value="CAVEOLIN-2"/>
    <property type="match status" value="1"/>
</dbReference>
<feature type="compositionally biased region" description="Low complexity" evidence="8">
    <location>
        <begin position="68"/>
        <end position="78"/>
    </location>
</feature>
<feature type="region of interest" description="Disordered" evidence="8">
    <location>
        <begin position="139"/>
        <end position="170"/>
    </location>
</feature>
<protein>
    <submittedName>
        <fullName evidence="9">CAV1-like protein</fullName>
    </submittedName>
</protein>
<name>A0ABY7FYX9_MYAAR</name>
<keyword evidence="5" id="KW-1003">Cell membrane</keyword>
<comment type="subcellular location">
    <subcellularLocation>
        <location evidence="1">Cell membrane</location>
        <topology evidence="1">Peripheral membrane protein</topology>
    </subcellularLocation>
    <subcellularLocation>
        <location evidence="2">Golgi apparatus membrane</location>
        <topology evidence="2">Peripheral membrane protein</topology>
    </subcellularLocation>
    <subcellularLocation>
        <location evidence="3">Membrane</location>
        <location evidence="3">Caveola</location>
        <topology evidence="3">Peripheral membrane protein</topology>
    </subcellularLocation>
</comment>
<proteinExistence type="inferred from homology"/>
<feature type="compositionally biased region" description="Basic and acidic residues" evidence="8">
    <location>
        <begin position="51"/>
        <end position="66"/>
    </location>
</feature>
<accession>A0ABY7FYX9</accession>
<keyword evidence="6" id="KW-0333">Golgi apparatus</keyword>
<dbReference type="Pfam" id="PF01146">
    <property type="entry name" value="Caveolin"/>
    <property type="match status" value="1"/>
</dbReference>
<evidence type="ECO:0000256" key="2">
    <source>
        <dbReference type="ARBA" id="ARBA00004395"/>
    </source>
</evidence>
<evidence type="ECO:0000256" key="7">
    <source>
        <dbReference type="ARBA" id="ARBA00023136"/>
    </source>
</evidence>
<feature type="compositionally biased region" description="Basic and acidic residues" evidence="8">
    <location>
        <begin position="1"/>
        <end position="29"/>
    </location>
</feature>
<dbReference type="Proteomes" id="UP001164746">
    <property type="component" value="Chromosome 14"/>
</dbReference>
<evidence type="ECO:0000256" key="8">
    <source>
        <dbReference type="SAM" id="MobiDB-lite"/>
    </source>
</evidence>
<keyword evidence="10" id="KW-1185">Reference proteome</keyword>
<sequence>MSGNHSDGDTSEPREPPPVEIPMDDHVELIENSSRKSSLASSASTSSFEDVDVRSKFKATTPERSRRGSTTSARSNRSLHSRLSVRTPGPLSAATIDVEDVKSDNSNVYVISATTSMASIPPRKGLLAFKKTSFDAFSPSDPTDTSLPVMTPPKPNGKDVKEKKKRRISSELRDPENVNDIVKIEFNDIFAEPEGTYSFGTIWGASNNLFTDTKVWCYKFLSALLAVPCSICWGVNFACLSFCQIWLCEPGIRCGTIHCRPWSRIFGLLVRSFVEPTFAAVGKIFGNIRVTTSKE</sequence>
<dbReference type="InterPro" id="IPR001612">
    <property type="entry name" value="Caveolin"/>
</dbReference>
<feature type="compositionally biased region" description="Basic and acidic residues" evidence="8">
    <location>
        <begin position="156"/>
        <end position="170"/>
    </location>
</feature>
<evidence type="ECO:0000256" key="4">
    <source>
        <dbReference type="ARBA" id="ARBA00010988"/>
    </source>
</evidence>
<dbReference type="EMBL" id="CP111025">
    <property type="protein sequence ID" value="WAR26852.1"/>
    <property type="molecule type" value="Genomic_DNA"/>
</dbReference>
<evidence type="ECO:0000256" key="5">
    <source>
        <dbReference type="ARBA" id="ARBA00022475"/>
    </source>
</evidence>
<evidence type="ECO:0000256" key="1">
    <source>
        <dbReference type="ARBA" id="ARBA00004202"/>
    </source>
</evidence>
<organism evidence="9 10">
    <name type="scientific">Mya arenaria</name>
    <name type="common">Soft-shell clam</name>
    <dbReference type="NCBI Taxonomy" id="6604"/>
    <lineage>
        <taxon>Eukaryota</taxon>
        <taxon>Metazoa</taxon>
        <taxon>Spiralia</taxon>
        <taxon>Lophotrochozoa</taxon>
        <taxon>Mollusca</taxon>
        <taxon>Bivalvia</taxon>
        <taxon>Autobranchia</taxon>
        <taxon>Heteroconchia</taxon>
        <taxon>Euheterodonta</taxon>
        <taxon>Imparidentia</taxon>
        <taxon>Neoheterodontei</taxon>
        <taxon>Myida</taxon>
        <taxon>Myoidea</taxon>
        <taxon>Myidae</taxon>
        <taxon>Mya</taxon>
    </lineage>
</organism>
<evidence type="ECO:0000313" key="10">
    <source>
        <dbReference type="Proteomes" id="UP001164746"/>
    </source>
</evidence>
<reference evidence="9" key="1">
    <citation type="submission" date="2022-11" db="EMBL/GenBank/DDBJ databases">
        <title>Centuries of genome instability and evolution in soft-shell clam transmissible cancer (bioRxiv).</title>
        <authorList>
            <person name="Hart S.F.M."/>
            <person name="Yonemitsu M.A."/>
            <person name="Giersch R.M."/>
            <person name="Beal B.F."/>
            <person name="Arriagada G."/>
            <person name="Davis B.W."/>
            <person name="Ostrander E.A."/>
            <person name="Goff S.P."/>
            <person name="Metzger M.J."/>
        </authorList>
    </citation>
    <scope>NUCLEOTIDE SEQUENCE</scope>
    <source>
        <strain evidence="9">MELC-2E11</strain>
        <tissue evidence="9">Siphon/mantle</tissue>
    </source>
</reference>
<feature type="region of interest" description="Disordered" evidence="8">
    <location>
        <begin position="1"/>
        <end position="88"/>
    </location>
</feature>
<evidence type="ECO:0000313" key="9">
    <source>
        <dbReference type="EMBL" id="WAR26852.1"/>
    </source>
</evidence>
<gene>
    <name evidence="9" type="ORF">MAR_012556</name>
</gene>
<evidence type="ECO:0000256" key="3">
    <source>
        <dbReference type="ARBA" id="ARBA00004543"/>
    </source>
</evidence>
<dbReference type="PANTHER" id="PTHR10844">
    <property type="entry name" value="CAVEOLIN"/>
    <property type="match status" value="1"/>
</dbReference>
<evidence type="ECO:0000256" key="6">
    <source>
        <dbReference type="ARBA" id="ARBA00023034"/>
    </source>
</evidence>
<comment type="similarity">
    <text evidence="4">Belongs to the caveolin family.</text>
</comment>